<evidence type="ECO:0000313" key="2">
    <source>
        <dbReference type="EMBL" id="KAF5737794.1"/>
    </source>
</evidence>
<protein>
    <submittedName>
        <fullName evidence="2">Putative zinc finger protein</fullName>
    </submittedName>
</protein>
<feature type="region of interest" description="Disordered" evidence="1">
    <location>
        <begin position="241"/>
        <end position="261"/>
    </location>
</feature>
<dbReference type="AlphaFoldDB" id="A0A7J7CUT5"/>
<comment type="caution">
    <text evidence="2">The sequence shown here is derived from an EMBL/GenBank/DDBJ whole genome shotgun (WGS) entry which is preliminary data.</text>
</comment>
<organism evidence="2 3">
    <name type="scientific">Tripterygium wilfordii</name>
    <name type="common">Thunder God vine</name>
    <dbReference type="NCBI Taxonomy" id="458696"/>
    <lineage>
        <taxon>Eukaryota</taxon>
        <taxon>Viridiplantae</taxon>
        <taxon>Streptophyta</taxon>
        <taxon>Embryophyta</taxon>
        <taxon>Tracheophyta</taxon>
        <taxon>Spermatophyta</taxon>
        <taxon>Magnoliopsida</taxon>
        <taxon>eudicotyledons</taxon>
        <taxon>Gunneridae</taxon>
        <taxon>Pentapetalae</taxon>
        <taxon>rosids</taxon>
        <taxon>fabids</taxon>
        <taxon>Celastrales</taxon>
        <taxon>Celastraceae</taxon>
        <taxon>Tripterygium</taxon>
    </lineage>
</organism>
<reference evidence="2 3" key="1">
    <citation type="journal article" date="2020" name="Nat. Commun.">
        <title>Genome of Tripterygium wilfordii and identification of cytochrome P450 involved in triptolide biosynthesis.</title>
        <authorList>
            <person name="Tu L."/>
            <person name="Su P."/>
            <person name="Zhang Z."/>
            <person name="Gao L."/>
            <person name="Wang J."/>
            <person name="Hu T."/>
            <person name="Zhou J."/>
            <person name="Zhang Y."/>
            <person name="Zhao Y."/>
            <person name="Liu Y."/>
            <person name="Song Y."/>
            <person name="Tong Y."/>
            <person name="Lu Y."/>
            <person name="Yang J."/>
            <person name="Xu C."/>
            <person name="Jia M."/>
            <person name="Peters R.J."/>
            <person name="Huang L."/>
            <person name="Gao W."/>
        </authorList>
    </citation>
    <scope>NUCLEOTIDE SEQUENCE [LARGE SCALE GENOMIC DNA]</scope>
    <source>
        <strain evidence="3">cv. XIE 37</strain>
        <tissue evidence="2">Leaf</tissue>
    </source>
</reference>
<sequence length="261" mass="28324">MGTHLYGNNHMTLGLQDQTHPSYQMLRRGSAGAAKFEHLIPPSNPTSLQTMPSSNFFIQDSNQPSLLNKPLHGLMQLPELQTNTDDGANIFNLSFNNSENTANASNATNNLVGSGFLNPNQFNMGEQVALLHHHVVVLINPLRIESTLGAVLRIVMWRTKTMIVSTRGLMNSFAAHGGGSIFSEFNTRLDQNNINGNNFLHHDHQLGASIGDSDNLTLDFLGVGGMVRNMTSGGVINMGSLENPEIKSTHGSQSFGSAKMQ</sequence>
<dbReference type="EMBL" id="JAAARO010000013">
    <property type="protein sequence ID" value="KAF5737794.1"/>
    <property type="molecule type" value="Genomic_DNA"/>
</dbReference>
<feature type="compositionally biased region" description="Polar residues" evidence="1">
    <location>
        <begin position="249"/>
        <end position="261"/>
    </location>
</feature>
<evidence type="ECO:0000256" key="1">
    <source>
        <dbReference type="SAM" id="MobiDB-lite"/>
    </source>
</evidence>
<accession>A0A7J7CUT5</accession>
<proteinExistence type="predicted"/>
<evidence type="ECO:0000313" key="3">
    <source>
        <dbReference type="Proteomes" id="UP000593562"/>
    </source>
</evidence>
<dbReference type="Proteomes" id="UP000593562">
    <property type="component" value="Unassembled WGS sequence"/>
</dbReference>
<gene>
    <name evidence="2" type="ORF">HS088_TW13G00684</name>
</gene>
<keyword evidence="3" id="KW-1185">Reference proteome</keyword>
<dbReference type="InParanoid" id="A0A7J7CUT5"/>
<name>A0A7J7CUT5_TRIWF</name>